<gene>
    <name evidence="1" type="ORF">SAMN05216199_1435</name>
</gene>
<evidence type="ECO:0000313" key="1">
    <source>
        <dbReference type="EMBL" id="SER91976.1"/>
    </source>
</evidence>
<protein>
    <submittedName>
        <fullName evidence="1">Prophage protein</fullName>
    </submittedName>
</protein>
<keyword evidence="2" id="KW-1185">Reference proteome</keyword>
<name>A0A1H9T4B6_9MICO</name>
<dbReference type="AlphaFoldDB" id="A0A1H9T4B6"/>
<organism evidence="1 2">
    <name type="scientific">Pedococcus cremeus</name>
    <dbReference type="NCBI Taxonomy" id="587636"/>
    <lineage>
        <taxon>Bacteria</taxon>
        <taxon>Bacillati</taxon>
        <taxon>Actinomycetota</taxon>
        <taxon>Actinomycetes</taxon>
        <taxon>Micrococcales</taxon>
        <taxon>Intrasporangiaceae</taxon>
        <taxon>Pedococcus</taxon>
    </lineage>
</organism>
<dbReference type="InterPro" id="IPR012455">
    <property type="entry name" value="DUF1660"/>
</dbReference>
<reference evidence="2" key="1">
    <citation type="submission" date="2016-10" db="EMBL/GenBank/DDBJ databases">
        <authorList>
            <person name="Varghese N."/>
            <person name="Submissions S."/>
        </authorList>
    </citation>
    <scope>NUCLEOTIDE SEQUENCE [LARGE SCALE GENOMIC DNA]</scope>
    <source>
        <strain evidence="2">CGMCC 1.6963</strain>
    </source>
</reference>
<accession>A0A1H9T4B6</accession>
<dbReference type="STRING" id="587636.SAMN05216199_1435"/>
<dbReference type="Pfam" id="PF07874">
    <property type="entry name" value="DUF1660"/>
    <property type="match status" value="1"/>
</dbReference>
<dbReference type="Proteomes" id="UP000199019">
    <property type="component" value="Unassembled WGS sequence"/>
</dbReference>
<sequence>MERDPRDVNRSLVVCKLLGHRWHVQRGTEGERFKRCERCGSVTDAERHRMYPA</sequence>
<proteinExistence type="predicted"/>
<evidence type="ECO:0000313" key="2">
    <source>
        <dbReference type="Proteomes" id="UP000199019"/>
    </source>
</evidence>
<dbReference type="EMBL" id="FOHB01000002">
    <property type="protein sequence ID" value="SER91976.1"/>
    <property type="molecule type" value="Genomic_DNA"/>
</dbReference>